<accession>A0ABV8DKF0</accession>
<reference evidence="2" key="1">
    <citation type="journal article" date="2019" name="Int. J. Syst. Evol. Microbiol.">
        <title>The Global Catalogue of Microorganisms (GCM) 10K type strain sequencing project: providing services to taxonomists for standard genome sequencing and annotation.</title>
        <authorList>
            <consortium name="The Broad Institute Genomics Platform"/>
            <consortium name="The Broad Institute Genome Sequencing Center for Infectious Disease"/>
            <person name="Wu L."/>
            <person name="Ma J."/>
        </authorList>
    </citation>
    <scope>NUCLEOTIDE SEQUENCE [LARGE SCALE GENOMIC DNA]</scope>
    <source>
        <strain evidence="2">CCUG 2113</strain>
    </source>
</reference>
<protein>
    <submittedName>
        <fullName evidence="1">Uncharacterized protein</fullName>
    </submittedName>
</protein>
<dbReference type="EMBL" id="JBHSAJ010000181">
    <property type="protein sequence ID" value="MFC3938485.1"/>
    <property type="molecule type" value="Genomic_DNA"/>
</dbReference>
<dbReference type="RefSeq" id="WP_055400683.1">
    <property type="nucleotide sequence ID" value="NZ_JAMXAX010000113.1"/>
</dbReference>
<dbReference type="Proteomes" id="UP001595693">
    <property type="component" value="Unassembled WGS sequence"/>
</dbReference>
<sequence length="86" mass="8789">MKFNGQSGAGMVPMFMGRAPHQWQHVLAFIDSLPKQDDAGATGKRSAGAPAAADVESSAINFGGCVASATAVPDGNHGDNFEEGRA</sequence>
<comment type="caution">
    <text evidence="1">The sequence shown here is derived from an EMBL/GenBank/DDBJ whole genome shotgun (WGS) entry which is preliminary data.</text>
</comment>
<organism evidence="1 2">
    <name type="scientific">Acidovorax facilis</name>
    <dbReference type="NCBI Taxonomy" id="12917"/>
    <lineage>
        <taxon>Bacteria</taxon>
        <taxon>Pseudomonadati</taxon>
        <taxon>Pseudomonadota</taxon>
        <taxon>Betaproteobacteria</taxon>
        <taxon>Burkholderiales</taxon>
        <taxon>Comamonadaceae</taxon>
        <taxon>Acidovorax</taxon>
    </lineage>
</organism>
<evidence type="ECO:0000313" key="2">
    <source>
        <dbReference type="Proteomes" id="UP001595693"/>
    </source>
</evidence>
<proteinExistence type="predicted"/>
<keyword evidence="2" id="KW-1185">Reference proteome</keyword>
<evidence type="ECO:0000313" key="1">
    <source>
        <dbReference type="EMBL" id="MFC3938485.1"/>
    </source>
</evidence>
<gene>
    <name evidence="1" type="ORF">ACFOW3_28085</name>
</gene>
<name>A0ABV8DKF0_9BURK</name>